<comment type="caution">
    <text evidence="10">The sequence shown here is derived from an EMBL/GenBank/DDBJ whole genome shotgun (WGS) entry which is preliminary data.</text>
</comment>
<keyword evidence="11" id="KW-1185">Reference proteome</keyword>
<dbReference type="InterPro" id="IPR001173">
    <property type="entry name" value="Glyco_trans_2-like"/>
</dbReference>
<evidence type="ECO:0000313" key="10">
    <source>
        <dbReference type="EMBL" id="PWK61175.1"/>
    </source>
</evidence>
<reference evidence="10 11" key="1">
    <citation type="submission" date="2018-05" db="EMBL/GenBank/DDBJ databases">
        <title>Genomic Encyclopedia of Type Strains, Phase IV (KMG-IV): sequencing the most valuable type-strain genomes for metagenomic binning, comparative biology and taxonomic classification.</title>
        <authorList>
            <person name="Goeker M."/>
        </authorList>
    </citation>
    <scope>NUCLEOTIDE SEQUENCE [LARGE SCALE GENOMIC DNA]</scope>
    <source>
        <strain evidence="10 11">DSM 16097</strain>
    </source>
</reference>
<comment type="subcellular location">
    <subcellularLocation>
        <location evidence="1">Membrane</location>
        <topology evidence="1">Multi-pass membrane protein</topology>
    </subcellularLocation>
</comment>
<dbReference type="InterPro" id="IPR037257">
    <property type="entry name" value="T2SS_E_N_sf"/>
</dbReference>
<dbReference type="RefSeq" id="WP_170119036.1">
    <property type="nucleotide sequence ID" value="NZ_QGGW01000003.1"/>
</dbReference>
<protein>
    <submittedName>
        <fullName evidence="10">Cellulose synthase/poly-beta-1,6-N-acetylglucosamine synthase-like glycosyltransferase</fullName>
    </submittedName>
</protein>
<evidence type="ECO:0000259" key="8">
    <source>
        <dbReference type="Pfam" id="PF05157"/>
    </source>
</evidence>
<dbReference type="InterPro" id="IPR007831">
    <property type="entry name" value="T2SS_GspE_N"/>
</dbReference>
<keyword evidence="2" id="KW-0328">Glycosyltransferase</keyword>
<feature type="transmembrane region" description="Helical" evidence="7">
    <location>
        <begin position="536"/>
        <end position="557"/>
    </location>
</feature>
<dbReference type="SUPFAM" id="SSF53448">
    <property type="entry name" value="Nucleotide-diphospho-sugar transferases"/>
    <property type="match status" value="1"/>
</dbReference>
<name>A0A316GKR8_9RHOB</name>
<keyword evidence="5 7" id="KW-1133">Transmembrane helix</keyword>
<feature type="domain" description="Glycosyltransferase 2-like" evidence="9">
    <location>
        <begin position="371"/>
        <end position="566"/>
    </location>
</feature>
<evidence type="ECO:0000256" key="4">
    <source>
        <dbReference type="ARBA" id="ARBA00022692"/>
    </source>
</evidence>
<dbReference type="EMBL" id="QGGW01000003">
    <property type="protein sequence ID" value="PWK61175.1"/>
    <property type="molecule type" value="Genomic_DNA"/>
</dbReference>
<evidence type="ECO:0000256" key="3">
    <source>
        <dbReference type="ARBA" id="ARBA00022679"/>
    </source>
</evidence>
<evidence type="ECO:0000256" key="5">
    <source>
        <dbReference type="ARBA" id="ARBA00022989"/>
    </source>
</evidence>
<evidence type="ECO:0000256" key="1">
    <source>
        <dbReference type="ARBA" id="ARBA00004141"/>
    </source>
</evidence>
<keyword evidence="6 7" id="KW-0472">Membrane</keyword>
<evidence type="ECO:0000256" key="6">
    <source>
        <dbReference type="ARBA" id="ARBA00023136"/>
    </source>
</evidence>
<gene>
    <name evidence="10" type="ORF">C7455_103377</name>
</gene>
<feature type="transmembrane region" description="Helical" evidence="7">
    <location>
        <begin position="612"/>
        <end position="632"/>
    </location>
</feature>
<evidence type="ECO:0000256" key="2">
    <source>
        <dbReference type="ARBA" id="ARBA00022676"/>
    </source>
</evidence>
<proteinExistence type="predicted"/>
<dbReference type="Proteomes" id="UP000245708">
    <property type="component" value="Unassembled WGS sequence"/>
</dbReference>
<dbReference type="Gene3D" id="3.90.550.10">
    <property type="entry name" value="Spore Coat Polysaccharide Biosynthesis Protein SpsA, Chain A"/>
    <property type="match status" value="1"/>
</dbReference>
<dbReference type="InterPro" id="IPR029044">
    <property type="entry name" value="Nucleotide-diphossugar_trans"/>
</dbReference>
<dbReference type="Pfam" id="PF13632">
    <property type="entry name" value="Glyco_trans_2_3"/>
    <property type="match status" value="1"/>
</dbReference>
<organism evidence="10 11">
    <name type="scientific">Roseicyclus mahoneyensis</name>
    <dbReference type="NCBI Taxonomy" id="164332"/>
    <lineage>
        <taxon>Bacteria</taxon>
        <taxon>Pseudomonadati</taxon>
        <taxon>Pseudomonadota</taxon>
        <taxon>Alphaproteobacteria</taxon>
        <taxon>Rhodobacterales</taxon>
        <taxon>Roseobacteraceae</taxon>
        <taxon>Roseicyclus</taxon>
    </lineage>
</organism>
<dbReference type="SUPFAM" id="SSF160246">
    <property type="entry name" value="EspE N-terminal domain-like"/>
    <property type="match status" value="1"/>
</dbReference>
<feature type="transmembrane region" description="Helical" evidence="7">
    <location>
        <begin position="216"/>
        <end position="236"/>
    </location>
</feature>
<evidence type="ECO:0000259" key="9">
    <source>
        <dbReference type="Pfam" id="PF13632"/>
    </source>
</evidence>
<dbReference type="AlphaFoldDB" id="A0A316GKR8"/>
<dbReference type="InterPro" id="IPR050321">
    <property type="entry name" value="Glycosyltr_2/OpgH_subfam"/>
</dbReference>
<dbReference type="Pfam" id="PF05157">
    <property type="entry name" value="MshEN"/>
    <property type="match status" value="1"/>
</dbReference>
<feature type="domain" description="Type II secretion system protein GspE N-terminal" evidence="8">
    <location>
        <begin position="107"/>
        <end position="191"/>
    </location>
</feature>
<dbReference type="PANTHER" id="PTHR43867:SF2">
    <property type="entry name" value="CELLULOSE SYNTHASE CATALYTIC SUBUNIT A [UDP-FORMING]"/>
    <property type="match status" value="1"/>
</dbReference>
<sequence>MDRDLTPDTAALFRFPPVAAPAAFPDSDARAMALLSRARLGERLRRPRPGAAALEALLLARGAITLTELASAREARRASDASIGEILLARGAISDIDLISALAECHGYGLSDLANRPPDPTLGRYLPAATALALEVVPTERIGNILVLATCRPDRAEAIRAALPSGMRMILTLSPRAQITMAQIALYGETLARLAEGQAPLNDSCRGWRPRVAVRSLVLSALSLAALAIFLPVAAIGLVFGLSLLIFGGNMALKATAFASALRRDRQKDAGEDQRPTPTLLRPPMVTLIAPLYQERDIAATLVKRLGELDYPPERLDVLLAVEADDATTRAALAATHLPPWIRVITVPDGQPRTKPRALNFALNFARGDIIGIYDAEDRPDPDQITRITERFANRPPEVACLQGRLDYYNARHNVLSRLFAIEYANWFRVLLPGVQRLGLVVPLGGTTLFLRHKVLVEVGGWDAHNVTEDAELGLRLARRGYRTEIIDTTTFEEANAAVLPWIRQRARWQKGYLMTWAMAMRAPRALWRDLGPVRFAALQVQMLFAVAGFLVAPLLWSLMVKPFGVAHPLDALVGPMGYGIMATAFVGSIVLSVALSIHATRAAHLRHLRPWIMLSELYFLLATISAARAAAEMLMRPFWWAKTTHGGFGGVASDPAADAAVRPEPSAPLP</sequence>
<accession>A0A316GKR8</accession>
<dbReference type="GO" id="GO:0016020">
    <property type="term" value="C:membrane"/>
    <property type="evidence" value="ECO:0007669"/>
    <property type="project" value="UniProtKB-SubCell"/>
</dbReference>
<dbReference type="PANTHER" id="PTHR43867">
    <property type="entry name" value="CELLULOSE SYNTHASE CATALYTIC SUBUNIT A [UDP-FORMING]"/>
    <property type="match status" value="1"/>
</dbReference>
<evidence type="ECO:0000313" key="11">
    <source>
        <dbReference type="Proteomes" id="UP000245708"/>
    </source>
</evidence>
<feature type="transmembrane region" description="Helical" evidence="7">
    <location>
        <begin position="577"/>
        <end position="600"/>
    </location>
</feature>
<evidence type="ECO:0000256" key="7">
    <source>
        <dbReference type="SAM" id="Phobius"/>
    </source>
</evidence>
<dbReference type="GO" id="GO:0016757">
    <property type="term" value="F:glycosyltransferase activity"/>
    <property type="evidence" value="ECO:0007669"/>
    <property type="project" value="UniProtKB-KW"/>
</dbReference>
<keyword evidence="3 10" id="KW-0808">Transferase</keyword>
<keyword evidence="4 7" id="KW-0812">Transmembrane</keyword>